<keyword evidence="5 6" id="KW-0472">Membrane</keyword>
<keyword evidence="3" id="KW-0732">Signal</keyword>
<proteinExistence type="predicted"/>
<dbReference type="EMBL" id="CM035419">
    <property type="protein sequence ID" value="KAH7415793.1"/>
    <property type="molecule type" value="Genomic_DNA"/>
</dbReference>
<evidence type="ECO:0000256" key="5">
    <source>
        <dbReference type="ARBA" id="ARBA00023136"/>
    </source>
</evidence>
<feature type="transmembrane region" description="Helical" evidence="6">
    <location>
        <begin position="165"/>
        <end position="184"/>
    </location>
</feature>
<keyword evidence="10" id="KW-1185">Reference proteome</keyword>
<protein>
    <recommendedName>
        <fullName evidence="11">Protein GPR107</fullName>
    </recommendedName>
</protein>
<dbReference type="OMA" id="ERDARYH"/>
<feature type="transmembrane region" description="Helical" evidence="6">
    <location>
        <begin position="196"/>
        <end position="214"/>
    </location>
</feature>
<dbReference type="InterPro" id="IPR054103">
    <property type="entry name" value="CAND6-7_N"/>
</dbReference>
<name>A0A8T2TDJ5_CERRI</name>
<dbReference type="AlphaFoldDB" id="A0A8T2TDJ5"/>
<feature type="transmembrane region" description="Helical" evidence="6">
    <location>
        <begin position="338"/>
        <end position="356"/>
    </location>
</feature>
<evidence type="ECO:0000256" key="1">
    <source>
        <dbReference type="ARBA" id="ARBA00004141"/>
    </source>
</evidence>
<evidence type="ECO:0000313" key="10">
    <source>
        <dbReference type="Proteomes" id="UP000825935"/>
    </source>
</evidence>
<keyword evidence="4 6" id="KW-1133">Transmembrane helix</keyword>
<evidence type="ECO:0000256" key="4">
    <source>
        <dbReference type="ARBA" id="ARBA00022989"/>
    </source>
</evidence>
<accession>A0A8T2TDJ5</accession>
<feature type="transmembrane region" description="Helical" evidence="6">
    <location>
        <begin position="125"/>
        <end position="145"/>
    </location>
</feature>
<dbReference type="InterPro" id="IPR053937">
    <property type="entry name" value="GOST_TM"/>
</dbReference>
<dbReference type="PANTHER" id="PTHR21229">
    <property type="entry name" value="LUNG SEVEN TRANSMEMBRANE RECEPTOR"/>
    <property type="match status" value="1"/>
</dbReference>
<evidence type="ECO:0008006" key="11">
    <source>
        <dbReference type="Google" id="ProtNLM"/>
    </source>
</evidence>
<feature type="transmembrane region" description="Helical" evidence="6">
    <location>
        <begin position="258"/>
        <end position="277"/>
    </location>
</feature>
<evidence type="ECO:0000256" key="3">
    <source>
        <dbReference type="ARBA" id="ARBA00022729"/>
    </source>
</evidence>
<evidence type="ECO:0000256" key="2">
    <source>
        <dbReference type="ARBA" id="ARBA00022692"/>
    </source>
</evidence>
<feature type="domain" description="GOST seven transmembrane" evidence="7">
    <location>
        <begin position="165"/>
        <end position="393"/>
    </location>
</feature>
<dbReference type="InterPro" id="IPR009637">
    <property type="entry name" value="GPR107/GPR108-like"/>
</dbReference>
<dbReference type="GO" id="GO:0016020">
    <property type="term" value="C:membrane"/>
    <property type="evidence" value="ECO:0007669"/>
    <property type="project" value="UniProtKB-SubCell"/>
</dbReference>
<comment type="subcellular location">
    <subcellularLocation>
        <location evidence="1">Membrane</location>
        <topology evidence="1">Multi-pass membrane protein</topology>
    </subcellularLocation>
</comment>
<dbReference type="Pfam" id="PF06814">
    <property type="entry name" value="GOST_TM"/>
    <property type="match status" value="1"/>
</dbReference>
<gene>
    <name evidence="9" type="ORF">KP509_14G061200</name>
</gene>
<evidence type="ECO:0000256" key="6">
    <source>
        <dbReference type="SAM" id="Phobius"/>
    </source>
</evidence>
<evidence type="ECO:0000313" key="9">
    <source>
        <dbReference type="EMBL" id="KAH7415793.1"/>
    </source>
</evidence>
<dbReference type="OrthoDB" id="29657at2759"/>
<evidence type="ECO:0000259" key="7">
    <source>
        <dbReference type="Pfam" id="PF06814"/>
    </source>
</evidence>
<comment type="caution">
    <text evidence="9">The sequence shown here is derived from an EMBL/GenBank/DDBJ whole genome shotgun (WGS) entry which is preliminary data.</text>
</comment>
<feature type="domain" description="CAND6/7 N-terminal" evidence="8">
    <location>
        <begin position="61"/>
        <end position="147"/>
    </location>
</feature>
<feature type="transmembrane region" description="Helical" evidence="6">
    <location>
        <begin position="220"/>
        <end position="246"/>
    </location>
</feature>
<sequence>MSLSNLRPRQLPAETTIGEQLERDARYHEHCIHPVLCRLLTSSLPTYYGLNPDGLPLPDNHLHLIGFFLATQDDWLQVNREVEQKSITCVLESQAVQHLFTFAELTGSRPFHYNHSYSSPGENRYLVMFSNCLGLSISMSLRISMYNMEGNTKDYLSEGHTQLPLLYFCFSWMYVALAGIWAYVCTKQRSTAHRIHILMGILVVLKAFYIKLGLPHGWDVAFYAFSFLRGVMLFVVIVLIGTGWSFLKPYLEGKEKKVLMIVIPLQVLANIATIIIGETGLSDKNWLTWTQLLLLLDVICCCAILFPIVWSIKHLREAAHTDGKAARNLAKLTLFRQYYIVVVSYIYFTRIVVFALQTVTSYHYTWVSELARELVTLSFYIFTGYKFRPVPHNPYFVLNEEEEEAAVEEMLRDDEFEL</sequence>
<organism evidence="9 10">
    <name type="scientific">Ceratopteris richardii</name>
    <name type="common">Triangle waterfern</name>
    <dbReference type="NCBI Taxonomy" id="49495"/>
    <lineage>
        <taxon>Eukaryota</taxon>
        <taxon>Viridiplantae</taxon>
        <taxon>Streptophyta</taxon>
        <taxon>Embryophyta</taxon>
        <taxon>Tracheophyta</taxon>
        <taxon>Polypodiopsida</taxon>
        <taxon>Polypodiidae</taxon>
        <taxon>Polypodiales</taxon>
        <taxon>Pteridineae</taxon>
        <taxon>Pteridaceae</taxon>
        <taxon>Parkerioideae</taxon>
        <taxon>Ceratopteris</taxon>
    </lineage>
</organism>
<dbReference type="Proteomes" id="UP000825935">
    <property type="component" value="Chromosome 14"/>
</dbReference>
<evidence type="ECO:0000259" key="8">
    <source>
        <dbReference type="Pfam" id="PF21904"/>
    </source>
</evidence>
<keyword evidence="2 6" id="KW-0812">Transmembrane</keyword>
<dbReference type="PANTHER" id="PTHR21229:SF2">
    <property type="entry name" value="RE59932P"/>
    <property type="match status" value="1"/>
</dbReference>
<reference evidence="9" key="1">
    <citation type="submission" date="2021-08" db="EMBL/GenBank/DDBJ databases">
        <title>WGS assembly of Ceratopteris richardii.</title>
        <authorList>
            <person name="Marchant D.B."/>
            <person name="Chen G."/>
            <person name="Jenkins J."/>
            <person name="Shu S."/>
            <person name="Leebens-Mack J."/>
            <person name="Grimwood J."/>
            <person name="Schmutz J."/>
            <person name="Soltis P."/>
            <person name="Soltis D."/>
            <person name="Chen Z.-H."/>
        </authorList>
    </citation>
    <scope>NUCLEOTIDE SEQUENCE</scope>
    <source>
        <strain evidence="9">Whitten #5841</strain>
        <tissue evidence="9">Leaf</tissue>
    </source>
</reference>
<dbReference type="GO" id="GO:0005794">
    <property type="term" value="C:Golgi apparatus"/>
    <property type="evidence" value="ECO:0007669"/>
    <property type="project" value="TreeGrafter"/>
</dbReference>
<dbReference type="Pfam" id="PF21904">
    <property type="entry name" value="CAND6-7_N"/>
    <property type="match status" value="1"/>
</dbReference>
<feature type="transmembrane region" description="Helical" evidence="6">
    <location>
        <begin position="289"/>
        <end position="310"/>
    </location>
</feature>